<feature type="compositionally biased region" description="Low complexity" evidence="1">
    <location>
        <begin position="159"/>
        <end position="177"/>
    </location>
</feature>
<feature type="compositionally biased region" description="Low complexity" evidence="1">
    <location>
        <begin position="244"/>
        <end position="258"/>
    </location>
</feature>
<accession>A0ABT0ZX64</accession>
<evidence type="ECO:0000256" key="1">
    <source>
        <dbReference type="SAM" id="MobiDB-lite"/>
    </source>
</evidence>
<evidence type="ECO:0000313" key="4">
    <source>
        <dbReference type="Proteomes" id="UP001165283"/>
    </source>
</evidence>
<evidence type="ECO:0000313" key="3">
    <source>
        <dbReference type="EMBL" id="MCO1655265.1"/>
    </source>
</evidence>
<dbReference type="RefSeq" id="WP_252437042.1">
    <property type="nucleotide sequence ID" value="NZ_JAGSOV010000020.1"/>
</dbReference>
<keyword evidence="2" id="KW-1133">Transmembrane helix</keyword>
<reference evidence="3" key="1">
    <citation type="submission" date="2021-04" db="EMBL/GenBank/DDBJ databases">
        <title>Pseudonocardia sp. nov., isolated from sandy soil of mangrove forest.</title>
        <authorList>
            <person name="Zan Z."/>
            <person name="Huang R."/>
            <person name="Liu W."/>
        </authorList>
    </citation>
    <scope>NUCLEOTIDE SEQUENCE</scope>
    <source>
        <strain evidence="3">S2-4</strain>
    </source>
</reference>
<name>A0ABT0ZX64_9PSEU</name>
<evidence type="ECO:0000256" key="2">
    <source>
        <dbReference type="SAM" id="Phobius"/>
    </source>
</evidence>
<keyword evidence="2" id="KW-0812">Transmembrane</keyword>
<sequence length="427" mass="42256">MGSVLTALDAAVDRFGRAAITDPVALAAALRAATDPPDEAVVDALVRAAASGAVDRMREALARDAEPADALDAAVAVAAPDIEPVGPSPARWACAQLGAALGLLPRDWADAGGPPPVPGAAPTGDTRDVGEGARAVLAGAATGSALDGGAEPPPPGSAGPPSAAAGAPLAADAAAAPAEPPPGAPPTAELDRGSARPAPARRIGTGLVALLVVLAVAAGGALFATLTSTAEPRPAPAAAPPAPATATTAPAPSPSAAPVGDKDSAPLAGAPADPRDAFVDPGLLALAEPYIGGPGAVCLGEEPVVNQQESVSCDLGNGYAALFSRMLTVDLLHDLRRSFLEGPYAVPGSVRSLRWKYRAEPPGAKTGIPADSAERGEGVRVRYIDADGSIPRLYFDQDSTASSGFIVAVDPARDLDDLRSFWAAPPG</sequence>
<dbReference type="EMBL" id="JAGSOV010000020">
    <property type="protein sequence ID" value="MCO1655265.1"/>
    <property type="molecule type" value="Genomic_DNA"/>
</dbReference>
<proteinExistence type="predicted"/>
<comment type="caution">
    <text evidence="3">The sequence shown here is derived from an EMBL/GenBank/DDBJ whole genome shotgun (WGS) entry which is preliminary data.</text>
</comment>
<gene>
    <name evidence="3" type="ORF">KDL28_09380</name>
</gene>
<feature type="region of interest" description="Disordered" evidence="1">
    <location>
        <begin position="230"/>
        <end position="273"/>
    </location>
</feature>
<feature type="transmembrane region" description="Helical" evidence="2">
    <location>
        <begin position="206"/>
        <end position="226"/>
    </location>
</feature>
<feature type="region of interest" description="Disordered" evidence="1">
    <location>
        <begin position="108"/>
        <end position="128"/>
    </location>
</feature>
<dbReference type="Proteomes" id="UP001165283">
    <property type="component" value="Unassembled WGS sequence"/>
</dbReference>
<feature type="region of interest" description="Disordered" evidence="1">
    <location>
        <begin position="143"/>
        <end position="198"/>
    </location>
</feature>
<organism evidence="3 4">
    <name type="scientific">Pseudonocardia humida</name>
    <dbReference type="NCBI Taxonomy" id="2800819"/>
    <lineage>
        <taxon>Bacteria</taxon>
        <taxon>Bacillati</taxon>
        <taxon>Actinomycetota</taxon>
        <taxon>Actinomycetes</taxon>
        <taxon>Pseudonocardiales</taxon>
        <taxon>Pseudonocardiaceae</taxon>
        <taxon>Pseudonocardia</taxon>
    </lineage>
</organism>
<feature type="compositionally biased region" description="Pro residues" evidence="1">
    <location>
        <begin position="233"/>
        <end position="243"/>
    </location>
</feature>
<keyword evidence="4" id="KW-1185">Reference proteome</keyword>
<keyword evidence="2" id="KW-0472">Membrane</keyword>
<protein>
    <submittedName>
        <fullName evidence="3">Uncharacterized protein</fullName>
    </submittedName>
</protein>